<dbReference type="Proteomes" id="UP000016801">
    <property type="component" value="Unassembled WGS sequence"/>
</dbReference>
<sequence>MCYPTELHTPQKVDTFNLSVTKMARSKYATKVDV</sequence>
<evidence type="ECO:0000313" key="1">
    <source>
        <dbReference type="EMBL" id="CCE34197.1"/>
    </source>
</evidence>
<protein>
    <submittedName>
        <fullName evidence="1">Uncharacterized protein</fullName>
    </submittedName>
</protein>
<evidence type="ECO:0000313" key="2">
    <source>
        <dbReference type="Proteomes" id="UP000016801"/>
    </source>
</evidence>
<dbReference type="VEuPathDB" id="FungiDB:CPUR_08129"/>
<dbReference type="AlphaFoldDB" id="M1VYM6"/>
<accession>M1VYM6</accession>
<organism evidence="1 2">
    <name type="scientific">Claviceps purpurea (strain 20.1)</name>
    <name type="common">Ergot fungus</name>
    <name type="synonym">Sphacelia segetum</name>
    <dbReference type="NCBI Taxonomy" id="1111077"/>
    <lineage>
        <taxon>Eukaryota</taxon>
        <taxon>Fungi</taxon>
        <taxon>Dikarya</taxon>
        <taxon>Ascomycota</taxon>
        <taxon>Pezizomycotina</taxon>
        <taxon>Sordariomycetes</taxon>
        <taxon>Hypocreomycetidae</taxon>
        <taxon>Hypocreales</taxon>
        <taxon>Clavicipitaceae</taxon>
        <taxon>Claviceps</taxon>
    </lineage>
</organism>
<proteinExistence type="predicted"/>
<keyword evidence="2" id="KW-1185">Reference proteome</keyword>
<reference evidence="1 2" key="1">
    <citation type="journal article" date="2013" name="PLoS Genet.">
        <title>Plant-symbiotic fungi as chemical engineers: Multi-genome analysis of the Clavicipitaceae reveals dynamics of alkaloid loci.</title>
        <authorList>
            <person name="Schardl C.L."/>
            <person name="Young C.A."/>
            <person name="Hesse U."/>
            <person name="Amyotte S.G."/>
            <person name="Andreeva K."/>
            <person name="Calie P.J."/>
            <person name="Fleetwood D.J."/>
            <person name="Haws D.C."/>
            <person name="Moore N."/>
            <person name="Oeser B."/>
            <person name="Panaccione D.G."/>
            <person name="Schweri K.K."/>
            <person name="Voisey C.R."/>
            <person name="Farman M.L."/>
            <person name="Jaromczyk J.W."/>
            <person name="Roe B.A."/>
            <person name="O'Sullivan D.M."/>
            <person name="Scott B."/>
            <person name="Tudzynski P."/>
            <person name="An Z."/>
            <person name="Arnaoudova E.G."/>
            <person name="Bullock C.T."/>
            <person name="Charlton N.D."/>
            <person name="Chen L."/>
            <person name="Cox M."/>
            <person name="Dinkins R.D."/>
            <person name="Florea S."/>
            <person name="Glenn A.E."/>
            <person name="Gordon A."/>
            <person name="Gueldener U."/>
            <person name="Harris D.R."/>
            <person name="Hollin W."/>
            <person name="Jaromczyk J."/>
            <person name="Johnson R.D."/>
            <person name="Khan A.K."/>
            <person name="Leistner E."/>
            <person name="Leuchtmann A."/>
            <person name="Li C."/>
            <person name="Liu J."/>
            <person name="Liu J."/>
            <person name="Liu M."/>
            <person name="Mace W."/>
            <person name="Machado C."/>
            <person name="Nagabhyru P."/>
            <person name="Pan J."/>
            <person name="Schmid J."/>
            <person name="Sugawara K."/>
            <person name="Steiner U."/>
            <person name="Takach J.E."/>
            <person name="Tanaka E."/>
            <person name="Webb J.S."/>
            <person name="Wilson E.V."/>
            <person name="Wiseman J.L."/>
            <person name="Yoshida R."/>
            <person name="Zeng Z."/>
        </authorList>
    </citation>
    <scope>NUCLEOTIDE SEQUENCE [LARGE SCALE GENOMIC DNA]</scope>
    <source>
        <strain evidence="1 2">20.1</strain>
    </source>
</reference>
<comment type="caution">
    <text evidence="1">The sequence shown here is derived from an EMBL/GenBank/DDBJ whole genome shotgun (WGS) entry which is preliminary data.</text>
</comment>
<gene>
    <name evidence="1" type="ORF">CPUR_08129</name>
</gene>
<dbReference type="EMBL" id="CAGA01000079">
    <property type="protein sequence ID" value="CCE34197.1"/>
    <property type="molecule type" value="Genomic_DNA"/>
</dbReference>
<name>M1VYM6_CLAP2</name>
<dbReference type="HOGENOM" id="CLU_3377036_0_0_1"/>